<evidence type="ECO:0000313" key="1">
    <source>
        <dbReference type="EMBL" id="RHC13495.1"/>
    </source>
</evidence>
<comment type="caution">
    <text evidence="1">The sequence shown here is derived from an EMBL/GenBank/DDBJ whole genome shotgun (WGS) entry which is preliminary data.</text>
</comment>
<dbReference type="AlphaFoldDB" id="A0A3R6HC21"/>
<sequence length="88" mass="10472">MNNDFTLEEMIYINANSEEGLEKRREKIMQNLKLNYAIANDLMKAEILPLIRKLENFSDEDFMLLIEQLPFDIGISQDFLHEENLDYD</sequence>
<protein>
    <submittedName>
        <fullName evidence="1">Uncharacterized protein</fullName>
    </submittedName>
</protein>
<accession>A0A3R6HC21</accession>
<dbReference type="RefSeq" id="WP_118599052.1">
    <property type="nucleotide sequence ID" value="NZ_QSHO01000020.1"/>
</dbReference>
<organism evidence="1 2">
    <name type="scientific">Roseburia intestinalis</name>
    <dbReference type="NCBI Taxonomy" id="166486"/>
    <lineage>
        <taxon>Bacteria</taxon>
        <taxon>Bacillati</taxon>
        <taxon>Bacillota</taxon>
        <taxon>Clostridia</taxon>
        <taxon>Lachnospirales</taxon>
        <taxon>Lachnospiraceae</taxon>
        <taxon>Roseburia</taxon>
    </lineage>
</organism>
<reference evidence="1 2" key="1">
    <citation type="submission" date="2018-08" db="EMBL/GenBank/DDBJ databases">
        <title>A genome reference for cultivated species of the human gut microbiota.</title>
        <authorList>
            <person name="Zou Y."/>
            <person name="Xue W."/>
            <person name="Luo G."/>
        </authorList>
    </citation>
    <scope>NUCLEOTIDE SEQUENCE [LARGE SCALE GENOMIC DNA]</scope>
    <source>
        <strain evidence="1 2">AM37-1AC</strain>
    </source>
</reference>
<gene>
    <name evidence="1" type="ORF">DW856_17015</name>
</gene>
<name>A0A3R6HC21_9FIRM</name>
<dbReference type="Proteomes" id="UP000283513">
    <property type="component" value="Unassembled WGS sequence"/>
</dbReference>
<proteinExistence type="predicted"/>
<dbReference type="EMBL" id="QSHO01000020">
    <property type="protein sequence ID" value="RHC13495.1"/>
    <property type="molecule type" value="Genomic_DNA"/>
</dbReference>
<evidence type="ECO:0000313" key="2">
    <source>
        <dbReference type="Proteomes" id="UP000283513"/>
    </source>
</evidence>